<sequence>MANSSNLELPAITGTSRRPVSITGKRPIKVESAEEYARNVEGHANPPSAQSLYSGSNYANFAAYLRRPYQPIAVVNSQRATRNATPFATIHDLSLPEEDERRISRFCTVEAFEKMIEEKKKQTRPSLLVFLQGHPSPEWLNTIGYLCNVDPESLLRHLNFQNPPKRKIFYITGFTVHLE</sequence>
<proteinExistence type="predicted"/>
<evidence type="ECO:0000313" key="1">
    <source>
        <dbReference type="EMBL" id="KUJ13470.1"/>
    </source>
</evidence>
<keyword evidence="2" id="KW-1185">Reference proteome</keyword>
<dbReference type="EMBL" id="KQ947422">
    <property type="protein sequence ID" value="KUJ13470.1"/>
    <property type="molecule type" value="Genomic_DNA"/>
</dbReference>
<dbReference type="Proteomes" id="UP000070700">
    <property type="component" value="Unassembled WGS sequence"/>
</dbReference>
<organism evidence="1 2">
    <name type="scientific">Mollisia scopiformis</name>
    <name type="common">Conifer needle endophyte fungus</name>
    <name type="synonym">Phialocephala scopiformis</name>
    <dbReference type="NCBI Taxonomy" id="149040"/>
    <lineage>
        <taxon>Eukaryota</taxon>
        <taxon>Fungi</taxon>
        <taxon>Dikarya</taxon>
        <taxon>Ascomycota</taxon>
        <taxon>Pezizomycotina</taxon>
        <taxon>Leotiomycetes</taxon>
        <taxon>Helotiales</taxon>
        <taxon>Mollisiaceae</taxon>
        <taxon>Mollisia</taxon>
    </lineage>
</organism>
<name>A0A194WZU7_MOLSC</name>
<evidence type="ECO:0000313" key="2">
    <source>
        <dbReference type="Proteomes" id="UP000070700"/>
    </source>
</evidence>
<dbReference type="AlphaFoldDB" id="A0A194WZU7"/>
<gene>
    <name evidence="1" type="ORF">LY89DRAFT_672680</name>
</gene>
<dbReference type="InParanoid" id="A0A194WZU7"/>
<accession>A0A194WZU7</accession>
<protein>
    <submittedName>
        <fullName evidence="1">Uncharacterized protein</fullName>
    </submittedName>
</protein>
<dbReference type="GeneID" id="28823025"/>
<reference evidence="1 2" key="1">
    <citation type="submission" date="2015-10" db="EMBL/GenBank/DDBJ databases">
        <title>Full genome of DAOMC 229536 Phialocephala scopiformis, a fungal endophyte of spruce producing the potent anti-insectan compound rugulosin.</title>
        <authorList>
            <consortium name="DOE Joint Genome Institute"/>
            <person name="Walker A.K."/>
            <person name="Frasz S.L."/>
            <person name="Seifert K.A."/>
            <person name="Miller J.D."/>
            <person name="Mondo S.J."/>
            <person name="Labutti K."/>
            <person name="Lipzen A."/>
            <person name="Dockter R."/>
            <person name="Kennedy M."/>
            <person name="Grigoriev I.V."/>
            <person name="Spatafora J.W."/>
        </authorList>
    </citation>
    <scope>NUCLEOTIDE SEQUENCE [LARGE SCALE GENOMIC DNA]</scope>
    <source>
        <strain evidence="1 2">CBS 120377</strain>
    </source>
</reference>
<dbReference type="OrthoDB" id="3231000at2759"/>
<dbReference type="RefSeq" id="XP_018067825.1">
    <property type="nucleotide sequence ID" value="XM_018213299.1"/>
</dbReference>
<dbReference type="KEGG" id="psco:LY89DRAFT_672680"/>